<evidence type="ECO:0000256" key="1">
    <source>
        <dbReference type="SAM" id="MobiDB-lite"/>
    </source>
</evidence>
<keyword evidence="3" id="KW-1185">Reference proteome</keyword>
<feature type="compositionally biased region" description="Basic residues" evidence="1">
    <location>
        <begin position="1"/>
        <end position="12"/>
    </location>
</feature>
<dbReference type="EMBL" id="BMAW01058869">
    <property type="protein sequence ID" value="GFT18496.1"/>
    <property type="molecule type" value="Genomic_DNA"/>
</dbReference>
<reference evidence="2" key="1">
    <citation type="submission" date="2020-08" db="EMBL/GenBank/DDBJ databases">
        <title>Multicomponent nature underlies the extraordinary mechanical properties of spider dragline silk.</title>
        <authorList>
            <person name="Kono N."/>
            <person name="Nakamura H."/>
            <person name="Mori M."/>
            <person name="Yoshida Y."/>
            <person name="Ohtoshi R."/>
            <person name="Malay A.D."/>
            <person name="Moran D.A.P."/>
            <person name="Tomita M."/>
            <person name="Numata K."/>
            <person name="Arakawa K."/>
        </authorList>
    </citation>
    <scope>NUCLEOTIDE SEQUENCE</scope>
</reference>
<organism evidence="2 3">
    <name type="scientific">Nephila pilipes</name>
    <name type="common">Giant wood spider</name>
    <name type="synonym">Nephila maculata</name>
    <dbReference type="NCBI Taxonomy" id="299642"/>
    <lineage>
        <taxon>Eukaryota</taxon>
        <taxon>Metazoa</taxon>
        <taxon>Ecdysozoa</taxon>
        <taxon>Arthropoda</taxon>
        <taxon>Chelicerata</taxon>
        <taxon>Arachnida</taxon>
        <taxon>Araneae</taxon>
        <taxon>Araneomorphae</taxon>
        <taxon>Entelegynae</taxon>
        <taxon>Araneoidea</taxon>
        <taxon>Nephilidae</taxon>
        <taxon>Nephila</taxon>
    </lineage>
</organism>
<evidence type="ECO:0000313" key="3">
    <source>
        <dbReference type="Proteomes" id="UP000887013"/>
    </source>
</evidence>
<evidence type="ECO:0000313" key="2">
    <source>
        <dbReference type="EMBL" id="GFT18496.1"/>
    </source>
</evidence>
<feature type="region of interest" description="Disordered" evidence="1">
    <location>
        <begin position="1"/>
        <end position="48"/>
    </location>
</feature>
<name>A0A8X6TJX5_NEPPI</name>
<protein>
    <submittedName>
        <fullName evidence="2">Uncharacterized protein</fullName>
    </submittedName>
</protein>
<dbReference type="Proteomes" id="UP000887013">
    <property type="component" value="Unassembled WGS sequence"/>
</dbReference>
<gene>
    <name evidence="2" type="ORF">NPIL_413141</name>
</gene>
<sequence>MARTKQTARKKKEMAESTANTDPHDLEIDTADKETETMDTENENCTDQDRNTEACLLRTRMEEKFKETVYHFYLYKGKKSETPIRRENMKEREEIDPNLNKFLILKVDLAEDFQRTICPNPLYFDVATHTDDIEIERDYRE</sequence>
<comment type="caution">
    <text evidence="2">The sequence shown here is derived from an EMBL/GenBank/DDBJ whole genome shotgun (WGS) entry which is preliminary data.</text>
</comment>
<proteinExistence type="predicted"/>
<feature type="compositionally biased region" description="Basic and acidic residues" evidence="1">
    <location>
        <begin position="22"/>
        <end position="36"/>
    </location>
</feature>
<accession>A0A8X6TJX5</accession>
<feature type="compositionally biased region" description="Acidic residues" evidence="1">
    <location>
        <begin position="37"/>
        <end position="46"/>
    </location>
</feature>
<dbReference type="AlphaFoldDB" id="A0A8X6TJX5"/>